<evidence type="ECO:0000259" key="2">
    <source>
        <dbReference type="PROSITE" id="PS50106"/>
    </source>
</evidence>
<dbReference type="AlphaFoldDB" id="A0A1G6KUQ6"/>
<dbReference type="PANTHER" id="PTHR10046">
    <property type="entry name" value="ATP DEPENDENT LON PROTEASE FAMILY MEMBER"/>
    <property type="match status" value="1"/>
</dbReference>
<dbReference type="InterPro" id="IPR014721">
    <property type="entry name" value="Ribsml_uS5_D2-typ_fold_subgr"/>
</dbReference>
<dbReference type="GO" id="GO:0006508">
    <property type="term" value="P:proteolysis"/>
    <property type="evidence" value="ECO:0007669"/>
    <property type="project" value="InterPro"/>
</dbReference>
<keyword evidence="1" id="KW-0812">Transmembrane</keyword>
<proteinExistence type="predicted"/>
<dbReference type="Proteomes" id="UP000242662">
    <property type="component" value="Unassembled WGS sequence"/>
</dbReference>
<feature type="domain" description="PDZ" evidence="2">
    <location>
        <begin position="104"/>
        <end position="186"/>
    </location>
</feature>
<dbReference type="SUPFAM" id="SSF50156">
    <property type="entry name" value="PDZ domain-like"/>
    <property type="match status" value="1"/>
</dbReference>
<dbReference type="Pfam" id="PF05362">
    <property type="entry name" value="Lon_C"/>
    <property type="match status" value="1"/>
</dbReference>
<keyword evidence="1" id="KW-1133">Transmembrane helix</keyword>
<dbReference type="InterPro" id="IPR001478">
    <property type="entry name" value="PDZ"/>
</dbReference>
<dbReference type="GO" id="GO:0030163">
    <property type="term" value="P:protein catabolic process"/>
    <property type="evidence" value="ECO:0007669"/>
    <property type="project" value="InterPro"/>
</dbReference>
<feature type="transmembrane region" description="Helical" evidence="1">
    <location>
        <begin position="14"/>
        <end position="33"/>
    </location>
</feature>
<dbReference type="Gene3D" id="3.30.230.10">
    <property type="match status" value="1"/>
</dbReference>
<dbReference type="GO" id="GO:0004252">
    <property type="term" value="F:serine-type endopeptidase activity"/>
    <property type="evidence" value="ECO:0007669"/>
    <property type="project" value="InterPro"/>
</dbReference>
<dbReference type="EMBL" id="FMYM01000007">
    <property type="protein sequence ID" value="SDC34531.1"/>
    <property type="molecule type" value="Genomic_DNA"/>
</dbReference>
<accession>A0A1G6KUQ6</accession>
<dbReference type="OrthoDB" id="2356897at2"/>
<dbReference type="STRING" id="1464122.SAMN05421737_107156"/>
<dbReference type="SUPFAM" id="SSF54211">
    <property type="entry name" value="Ribosomal protein S5 domain 2-like"/>
    <property type="match status" value="1"/>
</dbReference>
<dbReference type="SMART" id="SM00228">
    <property type="entry name" value="PDZ"/>
    <property type="match status" value="1"/>
</dbReference>
<dbReference type="NCBIfam" id="NF041438">
    <property type="entry name" value="SepM_fam_S16"/>
    <property type="match status" value="1"/>
</dbReference>
<dbReference type="InterPro" id="IPR020568">
    <property type="entry name" value="Ribosomal_Su5_D2-typ_SF"/>
</dbReference>
<gene>
    <name evidence="3" type="ORF">SAMN05421737_107156</name>
</gene>
<evidence type="ECO:0000313" key="4">
    <source>
        <dbReference type="Proteomes" id="UP000242662"/>
    </source>
</evidence>
<dbReference type="Gene3D" id="2.30.42.10">
    <property type="match status" value="1"/>
</dbReference>
<dbReference type="InterPro" id="IPR036034">
    <property type="entry name" value="PDZ_sf"/>
</dbReference>
<name>A0A1G6KUQ6_9BACI</name>
<dbReference type="PROSITE" id="PS50106">
    <property type="entry name" value="PDZ"/>
    <property type="match status" value="1"/>
</dbReference>
<protein>
    <submittedName>
        <fullName evidence="3">PDZ domain-containing protein</fullName>
    </submittedName>
</protein>
<organism evidence="3 4">
    <name type="scientific">Shouchella lonarensis</name>
    <dbReference type="NCBI Taxonomy" id="1464122"/>
    <lineage>
        <taxon>Bacteria</taxon>
        <taxon>Bacillati</taxon>
        <taxon>Bacillota</taxon>
        <taxon>Bacilli</taxon>
        <taxon>Bacillales</taxon>
        <taxon>Bacillaceae</taxon>
        <taxon>Shouchella</taxon>
    </lineage>
</organism>
<reference evidence="4" key="1">
    <citation type="submission" date="2016-09" db="EMBL/GenBank/DDBJ databases">
        <authorList>
            <person name="Varghese N."/>
            <person name="Submissions S."/>
        </authorList>
    </citation>
    <scope>NUCLEOTIDE SEQUENCE [LARGE SCALE GENOMIC DNA]</scope>
    <source>
        <strain evidence="4">25nlg</strain>
    </source>
</reference>
<dbReference type="Pfam" id="PF13180">
    <property type="entry name" value="PDZ_2"/>
    <property type="match status" value="1"/>
</dbReference>
<keyword evidence="4" id="KW-1185">Reference proteome</keyword>
<sequence>MEKTIIKKFSWKRWVVLFIILLLLGWIKIPYYYSQPGMAEPLTEMVHVDGSKKEHSGTFMLTTIQTAHATPLLAAWSYLSPFRSLHPAPEELTDEEYDERQRVMMEISQDNAKIAAYTASSHGRVNITNNGVYVSGIVKGMAAEGYLESGDVIKQINGQDVKTAEELLEVLSSYEEGDTVSVTFRRAGVAKTESLTFAKLPAREGEISKRAGIGIQGPLTDRTVTFVPDVEITAGAIGGPSAGLMFSLEVYQQLSSENLTKGHCIAGTGTIDEMGRVGPIGGANQKVVAADDEGAAYFFVPHQYGAPNSNYVEAKKAAEAIGTEMDIVPVDTLQDALTFLKTLPEKTEGCSKRS</sequence>
<dbReference type="GO" id="GO:0005524">
    <property type="term" value="F:ATP binding"/>
    <property type="evidence" value="ECO:0007669"/>
    <property type="project" value="InterPro"/>
</dbReference>
<dbReference type="RefSeq" id="WP_090775962.1">
    <property type="nucleotide sequence ID" value="NZ_FMYM01000007.1"/>
</dbReference>
<evidence type="ECO:0000256" key="1">
    <source>
        <dbReference type="SAM" id="Phobius"/>
    </source>
</evidence>
<dbReference type="InterPro" id="IPR027065">
    <property type="entry name" value="Lon_Prtase"/>
</dbReference>
<dbReference type="InterPro" id="IPR008269">
    <property type="entry name" value="Lon_proteolytic"/>
</dbReference>
<evidence type="ECO:0000313" key="3">
    <source>
        <dbReference type="EMBL" id="SDC34531.1"/>
    </source>
</evidence>
<keyword evidence="1" id="KW-0472">Membrane</keyword>
<dbReference type="GO" id="GO:0004176">
    <property type="term" value="F:ATP-dependent peptidase activity"/>
    <property type="evidence" value="ECO:0007669"/>
    <property type="project" value="InterPro"/>
</dbReference>